<dbReference type="EMBL" id="GG680829">
    <property type="protein sequence ID" value="EER06126.1"/>
    <property type="molecule type" value="Genomic_DNA"/>
</dbReference>
<dbReference type="SUPFAM" id="SSF54001">
    <property type="entry name" value="Cysteine proteinases"/>
    <property type="match status" value="1"/>
</dbReference>
<feature type="non-terminal residue" evidence="2">
    <location>
        <position position="1"/>
    </location>
</feature>
<sequence length="81" mass="8922">VLGVISMYEDFRLYKSGVYVHTTGGLVGVHSLKIIGWGVESGQDYWLAVNSWNEESGDHGMIKLAVGETGIENSIYYVEPV</sequence>
<keyword evidence="3" id="KW-1185">Reference proteome</keyword>
<dbReference type="RefSeq" id="XP_002774310.1">
    <property type="nucleotide sequence ID" value="XM_002774264.1"/>
</dbReference>
<dbReference type="Pfam" id="PF00112">
    <property type="entry name" value="Peptidase_C1"/>
    <property type="match status" value="1"/>
</dbReference>
<evidence type="ECO:0000313" key="3">
    <source>
        <dbReference type="Proteomes" id="UP000007800"/>
    </source>
</evidence>
<proteinExistence type="predicted"/>
<dbReference type="Proteomes" id="UP000007800">
    <property type="component" value="Unassembled WGS sequence"/>
</dbReference>
<evidence type="ECO:0000313" key="2">
    <source>
        <dbReference type="EMBL" id="EER06126.1"/>
    </source>
</evidence>
<dbReference type="InterPro" id="IPR038765">
    <property type="entry name" value="Papain-like_cys_pep_sf"/>
</dbReference>
<dbReference type="GO" id="GO:0006508">
    <property type="term" value="P:proteolysis"/>
    <property type="evidence" value="ECO:0007669"/>
    <property type="project" value="InterPro"/>
</dbReference>
<protein>
    <submittedName>
        <fullName evidence="2">Cathepsin b, putative</fullName>
    </submittedName>
</protein>
<feature type="domain" description="Peptidase C1A papain C-terminal" evidence="1">
    <location>
        <begin position="5"/>
        <end position="77"/>
    </location>
</feature>
<dbReference type="Gene3D" id="3.90.70.10">
    <property type="entry name" value="Cysteine proteinases"/>
    <property type="match status" value="1"/>
</dbReference>
<dbReference type="OrthoDB" id="640249at2759"/>
<dbReference type="GO" id="GO:0008234">
    <property type="term" value="F:cysteine-type peptidase activity"/>
    <property type="evidence" value="ECO:0007669"/>
    <property type="project" value="InterPro"/>
</dbReference>
<reference evidence="2 3" key="1">
    <citation type="submission" date="2008-07" db="EMBL/GenBank/DDBJ databases">
        <authorList>
            <person name="El-Sayed N."/>
            <person name="Caler E."/>
            <person name="Inman J."/>
            <person name="Amedeo P."/>
            <person name="Hass B."/>
            <person name="Wortman J."/>
        </authorList>
    </citation>
    <scope>NUCLEOTIDE SEQUENCE [LARGE SCALE GENOMIC DNA]</scope>
    <source>
        <strain evidence="3">ATCC 50983 / TXsc</strain>
    </source>
</reference>
<dbReference type="AlphaFoldDB" id="C5LAW7"/>
<dbReference type="GeneID" id="9064923"/>
<name>C5LAW7_PERM5</name>
<dbReference type="InParanoid" id="C5LAW7"/>
<organism evidence="3">
    <name type="scientific">Perkinsus marinus (strain ATCC 50983 / TXsc)</name>
    <dbReference type="NCBI Taxonomy" id="423536"/>
    <lineage>
        <taxon>Eukaryota</taxon>
        <taxon>Sar</taxon>
        <taxon>Alveolata</taxon>
        <taxon>Perkinsozoa</taxon>
        <taxon>Perkinsea</taxon>
        <taxon>Perkinsida</taxon>
        <taxon>Perkinsidae</taxon>
        <taxon>Perkinsus</taxon>
    </lineage>
</organism>
<dbReference type="InterPro" id="IPR000668">
    <property type="entry name" value="Peptidase_C1A_C"/>
</dbReference>
<gene>
    <name evidence="2" type="ORF">Pmar_PMAR029076</name>
</gene>
<evidence type="ECO:0000259" key="1">
    <source>
        <dbReference type="Pfam" id="PF00112"/>
    </source>
</evidence>
<accession>C5LAW7</accession>